<name>A0A392V2J4_9FABA</name>
<reference evidence="1 2" key="1">
    <citation type="journal article" date="2018" name="Front. Plant Sci.">
        <title>Red Clover (Trifolium pratense) and Zigzag Clover (T. medium) - A Picture of Genomic Similarities and Differences.</title>
        <authorList>
            <person name="Dluhosova J."/>
            <person name="Istvanek J."/>
            <person name="Nedelnik J."/>
            <person name="Repkova J."/>
        </authorList>
    </citation>
    <scope>NUCLEOTIDE SEQUENCE [LARGE SCALE GENOMIC DNA]</scope>
    <source>
        <strain evidence="2">cv. 10/8</strain>
        <tissue evidence="1">Leaf</tissue>
    </source>
</reference>
<proteinExistence type="predicted"/>
<feature type="non-terminal residue" evidence="1">
    <location>
        <position position="67"/>
    </location>
</feature>
<sequence>RGAGAEGIAVVALKKRKRELELDIGTNIFKLINRNRLLGVMVKYQRGLLTRLDEACWSVFEETLPRA</sequence>
<evidence type="ECO:0000313" key="1">
    <source>
        <dbReference type="EMBL" id="MCI81271.1"/>
    </source>
</evidence>
<keyword evidence="2" id="KW-1185">Reference proteome</keyword>
<dbReference type="EMBL" id="LXQA011014985">
    <property type="protein sequence ID" value="MCI81271.1"/>
    <property type="molecule type" value="Genomic_DNA"/>
</dbReference>
<protein>
    <submittedName>
        <fullName evidence="1">Uncharacterized protein</fullName>
    </submittedName>
</protein>
<comment type="caution">
    <text evidence="1">The sequence shown here is derived from an EMBL/GenBank/DDBJ whole genome shotgun (WGS) entry which is preliminary data.</text>
</comment>
<dbReference type="AlphaFoldDB" id="A0A392V2J4"/>
<accession>A0A392V2J4</accession>
<feature type="non-terminal residue" evidence="1">
    <location>
        <position position="1"/>
    </location>
</feature>
<evidence type="ECO:0000313" key="2">
    <source>
        <dbReference type="Proteomes" id="UP000265520"/>
    </source>
</evidence>
<organism evidence="1 2">
    <name type="scientific">Trifolium medium</name>
    <dbReference type="NCBI Taxonomy" id="97028"/>
    <lineage>
        <taxon>Eukaryota</taxon>
        <taxon>Viridiplantae</taxon>
        <taxon>Streptophyta</taxon>
        <taxon>Embryophyta</taxon>
        <taxon>Tracheophyta</taxon>
        <taxon>Spermatophyta</taxon>
        <taxon>Magnoliopsida</taxon>
        <taxon>eudicotyledons</taxon>
        <taxon>Gunneridae</taxon>
        <taxon>Pentapetalae</taxon>
        <taxon>rosids</taxon>
        <taxon>fabids</taxon>
        <taxon>Fabales</taxon>
        <taxon>Fabaceae</taxon>
        <taxon>Papilionoideae</taxon>
        <taxon>50 kb inversion clade</taxon>
        <taxon>NPAAA clade</taxon>
        <taxon>Hologalegina</taxon>
        <taxon>IRL clade</taxon>
        <taxon>Trifolieae</taxon>
        <taxon>Trifolium</taxon>
    </lineage>
</organism>
<dbReference type="Proteomes" id="UP000265520">
    <property type="component" value="Unassembled WGS sequence"/>
</dbReference>